<feature type="short sequence motif" description="Meso-diaminopimelate recognition motif" evidence="8">
    <location>
        <begin position="406"/>
        <end position="409"/>
    </location>
</feature>
<feature type="binding site" evidence="8">
    <location>
        <begin position="406"/>
        <end position="409"/>
    </location>
    <ligand>
        <name>meso-2,6-diaminopimelate</name>
        <dbReference type="ChEBI" id="CHEBI:57791"/>
    </ligand>
</feature>
<dbReference type="EC" id="6.3.2.13" evidence="8"/>
<dbReference type="GO" id="GO:0051301">
    <property type="term" value="P:cell division"/>
    <property type="evidence" value="ECO:0007669"/>
    <property type="project" value="UniProtKB-KW"/>
</dbReference>
<evidence type="ECO:0000259" key="11">
    <source>
        <dbReference type="Pfam" id="PF02875"/>
    </source>
</evidence>
<feature type="binding site" evidence="8">
    <location>
        <position position="34"/>
    </location>
    <ligand>
        <name>UDP-N-acetyl-alpha-D-muramoyl-L-alanyl-D-glutamate</name>
        <dbReference type="ChEBI" id="CHEBI:83900"/>
    </ligand>
</feature>
<comment type="subcellular location">
    <subcellularLocation>
        <location evidence="8 9">Cytoplasm</location>
    </subcellularLocation>
</comment>
<dbReference type="Pfam" id="PF08245">
    <property type="entry name" value="Mur_ligase_M"/>
    <property type="match status" value="1"/>
</dbReference>
<comment type="PTM">
    <text evidence="8">Carboxylation is probably crucial for Mg(2+) binding and, consequently, for the gamma-phosphate positioning of ATP.</text>
</comment>
<evidence type="ECO:0000256" key="2">
    <source>
        <dbReference type="ARBA" id="ARBA00005898"/>
    </source>
</evidence>
<dbReference type="NCBIfam" id="NF001124">
    <property type="entry name" value="PRK00139.1-2"/>
    <property type="match status" value="1"/>
</dbReference>
<evidence type="ECO:0000256" key="9">
    <source>
        <dbReference type="RuleBase" id="RU004135"/>
    </source>
</evidence>
<organism evidence="13 14">
    <name type="scientific">Bacillus cereus</name>
    <dbReference type="NCBI Taxonomy" id="1396"/>
    <lineage>
        <taxon>Bacteria</taxon>
        <taxon>Bacillati</taxon>
        <taxon>Bacillota</taxon>
        <taxon>Bacilli</taxon>
        <taxon>Bacillales</taxon>
        <taxon>Bacillaceae</taxon>
        <taxon>Bacillus</taxon>
        <taxon>Bacillus cereus group</taxon>
    </lineage>
</organism>
<comment type="caution">
    <text evidence="8">Lacks conserved residue(s) required for the propagation of feature annotation.</text>
</comment>
<keyword evidence="3 8" id="KW-0132">Cell division</keyword>
<feature type="binding site" evidence="8">
    <location>
        <position position="382"/>
    </location>
    <ligand>
        <name>meso-2,6-diaminopimelate</name>
        <dbReference type="ChEBI" id="CHEBI:57791"/>
    </ligand>
</feature>
<accession>A0A162NQM2</accession>
<keyword evidence="6 8" id="KW-0131">Cell cycle</keyword>
<dbReference type="NCBIfam" id="TIGR01085">
    <property type="entry name" value="murE"/>
    <property type="match status" value="1"/>
</dbReference>
<keyword evidence="8" id="KW-0460">Magnesium</keyword>
<reference evidence="13 14" key="1">
    <citation type="submission" date="2015-09" db="EMBL/GenBank/DDBJ databases">
        <title>Bacillus cereus food isolates.</title>
        <authorList>
            <person name="Boekhorst J."/>
        </authorList>
    </citation>
    <scope>NUCLEOTIDE SEQUENCE [LARGE SCALE GENOMIC DNA]</scope>
    <source>
        <strain evidence="13 14">B4088</strain>
    </source>
</reference>
<dbReference type="RefSeq" id="WP_063263737.1">
    <property type="nucleotide sequence ID" value="NZ_LJKE01000138.1"/>
</dbReference>
<evidence type="ECO:0000256" key="3">
    <source>
        <dbReference type="ARBA" id="ARBA00022618"/>
    </source>
</evidence>
<comment type="catalytic activity">
    <reaction evidence="8">
        <text>UDP-N-acetyl-alpha-D-muramoyl-L-alanyl-D-glutamate + meso-2,6-diaminopimelate + ATP = UDP-N-acetyl-alpha-D-muramoyl-L-alanyl-gamma-D-glutamyl-meso-2,6-diaminopimelate + ADP + phosphate + H(+)</text>
        <dbReference type="Rhea" id="RHEA:23676"/>
        <dbReference type="ChEBI" id="CHEBI:15378"/>
        <dbReference type="ChEBI" id="CHEBI:30616"/>
        <dbReference type="ChEBI" id="CHEBI:43474"/>
        <dbReference type="ChEBI" id="CHEBI:57791"/>
        <dbReference type="ChEBI" id="CHEBI:83900"/>
        <dbReference type="ChEBI" id="CHEBI:83905"/>
        <dbReference type="ChEBI" id="CHEBI:456216"/>
        <dbReference type="EC" id="6.3.2.13"/>
    </reaction>
</comment>
<dbReference type="AlphaFoldDB" id="A0A162NQM2"/>
<dbReference type="PANTHER" id="PTHR23135">
    <property type="entry name" value="MUR LIGASE FAMILY MEMBER"/>
    <property type="match status" value="1"/>
</dbReference>
<dbReference type="SUPFAM" id="SSF63418">
    <property type="entry name" value="MurE/MurF N-terminal domain"/>
    <property type="match status" value="1"/>
</dbReference>
<dbReference type="Pfam" id="PF01225">
    <property type="entry name" value="Mur_ligase"/>
    <property type="match status" value="1"/>
</dbReference>
<name>A0A162NQM2_BACCE</name>
<keyword evidence="4 8" id="KW-0133">Cell shape</keyword>
<gene>
    <name evidence="8" type="primary">murE</name>
    <name evidence="13" type="ORF">B4088_6617</name>
</gene>
<dbReference type="PATRIC" id="fig|1396.535.peg.6238"/>
<dbReference type="InterPro" id="IPR036615">
    <property type="entry name" value="Mur_ligase_C_dom_sf"/>
</dbReference>
<dbReference type="GO" id="GO:0005737">
    <property type="term" value="C:cytoplasm"/>
    <property type="evidence" value="ECO:0007669"/>
    <property type="project" value="UniProtKB-SubCell"/>
</dbReference>
<dbReference type="GO" id="GO:0009252">
    <property type="term" value="P:peptidoglycan biosynthetic process"/>
    <property type="evidence" value="ECO:0007669"/>
    <property type="project" value="UniProtKB-UniRule"/>
</dbReference>
<evidence type="ECO:0000259" key="10">
    <source>
        <dbReference type="Pfam" id="PF01225"/>
    </source>
</evidence>
<dbReference type="NCBIfam" id="NF001126">
    <property type="entry name" value="PRK00139.1-4"/>
    <property type="match status" value="1"/>
</dbReference>
<dbReference type="Pfam" id="PF02875">
    <property type="entry name" value="Mur_ligase_C"/>
    <property type="match status" value="1"/>
</dbReference>
<dbReference type="InterPro" id="IPR036565">
    <property type="entry name" value="Mur-like_cat_sf"/>
</dbReference>
<feature type="binding site" evidence="8">
    <location>
        <begin position="159"/>
        <end position="160"/>
    </location>
    <ligand>
        <name>UDP-N-acetyl-alpha-D-muramoyl-L-alanyl-D-glutamate</name>
        <dbReference type="ChEBI" id="CHEBI:83900"/>
    </ligand>
</feature>
<dbReference type="InterPro" id="IPR004101">
    <property type="entry name" value="Mur_ligase_C"/>
</dbReference>
<dbReference type="InterPro" id="IPR035911">
    <property type="entry name" value="MurE/MurF_N"/>
</dbReference>
<keyword evidence="8 13" id="KW-0436">Ligase</keyword>
<dbReference type="GO" id="GO:0000287">
    <property type="term" value="F:magnesium ion binding"/>
    <property type="evidence" value="ECO:0007669"/>
    <property type="project" value="UniProtKB-UniRule"/>
</dbReference>
<evidence type="ECO:0000313" key="14">
    <source>
        <dbReference type="Proteomes" id="UP000076482"/>
    </source>
</evidence>
<evidence type="ECO:0000256" key="5">
    <source>
        <dbReference type="ARBA" id="ARBA00022984"/>
    </source>
</evidence>
<comment type="function">
    <text evidence="8">Catalyzes the addition of meso-diaminopimelic acid to the nucleotide precursor UDP-N-acetylmuramoyl-L-alanyl-D-glutamate (UMAG) in the biosynthesis of bacterial cell-wall peptidoglycan.</text>
</comment>
<dbReference type="EMBL" id="LJKE01000138">
    <property type="protein sequence ID" value="KZD48689.1"/>
    <property type="molecule type" value="Genomic_DNA"/>
</dbReference>
<evidence type="ECO:0000256" key="1">
    <source>
        <dbReference type="ARBA" id="ARBA00004752"/>
    </source>
</evidence>
<comment type="similarity">
    <text evidence="2 8">Belongs to the MurCDEF family. MurE subfamily.</text>
</comment>
<evidence type="ECO:0000259" key="12">
    <source>
        <dbReference type="Pfam" id="PF08245"/>
    </source>
</evidence>
<evidence type="ECO:0000313" key="13">
    <source>
        <dbReference type="EMBL" id="KZD48689.1"/>
    </source>
</evidence>
<dbReference type="Gene3D" id="3.40.1390.10">
    <property type="entry name" value="MurE/MurF, N-terminal domain"/>
    <property type="match status" value="1"/>
</dbReference>
<dbReference type="GO" id="GO:0008765">
    <property type="term" value="F:UDP-N-acetylmuramoylalanyl-D-glutamate-2,6-diaminopimelate ligase activity"/>
    <property type="evidence" value="ECO:0007669"/>
    <property type="project" value="UniProtKB-UniRule"/>
</dbReference>
<evidence type="ECO:0000256" key="8">
    <source>
        <dbReference type="HAMAP-Rule" id="MF_00208"/>
    </source>
</evidence>
<feature type="domain" description="Mur ligase N-terminal catalytic" evidence="10">
    <location>
        <begin position="27"/>
        <end position="93"/>
    </location>
</feature>
<comment type="caution">
    <text evidence="13">The sequence shown here is derived from an EMBL/GenBank/DDBJ whole genome shotgun (WGS) entry which is preliminary data.</text>
</comment>
<dbReference type="Gene3D" id="3.90.190.20">
    <property type="entry name" value="Mur ligase, C-terminal domain"/>
    <property type="match status" value="1"/>
</dbReference>
<evidence type="ECO:0000256" key="7">
    <source>
        <dbReference type="ARBA" id="ARBA00023316"/>
    </source>
</evidence>
<dbReference type="UniPathway" id="UPA00219"/>
<comment type="pathway">
    <text evidence="1 8 9">Cell wall biogenesis; peptidoglycan biosynthesis.</text>
</comment>
<sequence>MKLHSLLSHFTTTNIIGFTSENAETDLTGVAYDSRKVKPGFVFVAIKGKNHDGHAFIPQALKNGASLIIVEDVPIYTGDTVVMQVINSRQVLADVSQIWFDSPSRKMHLIGITGTNGKTSVSWFLYDMLRDIGNHTGIIGTIDNQIDGESLPVERNTPTTPESLELQTLLNTMVEKGVDDVVMEVSSKALDSHRVDGCQFAVGIYTNLTQDHLDDHGTMEAYKAAKLKLFPKCLTSIINLDDPHAADVMACSNHYYTYGTSEKADFRARDISVTMNGVHFVLEYKNMKAEIEVGISGEFTVYNILAAIATCHSLGLPWGDILTSIPAISGVKGRMQPIHSDKGFTVIVDYAHSPDALENVLKTVKSVAKERVISIFGCGGDRDPSKREPMGQIAGILSDYVYLTSDNPRTEKPMEILRTIQKGVVKTETPYEIVEDRKTAIEKAISQAKEGDIVVIAGKGHETYQIIGDKTYDFDDAEIANEFIQKKGSL</sequence>
<evidence type="ECO:0000256" key="6">
    <source>
        <dbReference type="ARBA" id="ARBA00023306"/>
    </source>
</evidence>
<feature type="binding site" evidence="8">
    <location>
        <position position="458"/>
    </location>
    <ligand>
        <name>meso-2,6-diaminopimelate</name>
        <dbReference type="ChEBI" id="CHEBI:57791"/>
    </ligand>
</feature>
<dbReference type="Proteomes" id="UP000076482">
    <property type="component" value="Unassembled WGS sequence"/>
</dbReference>
<dbReference type="GO" id="GO:0005524">
    <property type="term" value="F:ATP binding"/>
    <property type="evidence" value="ECO:0007669"/>
    <property type="project" value="UniProtKB-UniRule"/>
</dbReference>
<dbReference type="InterPro" id="IPR013221">
    <property type="entry name" value="Mur_ligase_cen"/>
</dbReference>
<proteinExistence type="inferred from homology"/>
<feature type="modified residue" description="N6-carboxylysine" evidence="8">
    <location>
        <position position="226"/>
    </location>
</feature>
<feature type="binding site" evidence="8">
    <location>
        <begin position="114"/>
        <end position="120"/>
    </location>
    <ligand>
        <name>ATP</name>
        <dbReference type="ChEBI" id="CHEBI:30616"/>
    </ligand>
</feature>
<dbReference type="HAMAP" id="MF_00208">
    <property type="entry name" value="MurE"/>
    <property type="match status" value="1"/>
</dbReference>
<keyword evidence="7 8" id="KW-0961">Cell wall biogenesis/degradation</keyword>
<evidence type="ECO:0000256" key="4">
    <source>
        <dbReference type="ARBA" id="ARBA00022960"/>
    </source>
</evidence>
<keyword evidence="5 8" id="KW-0573">Peptidoglycan synthesis</keyword>
<keyword evidence="8" id="KW-0547">Nucleotide-binding</keyword>
<dbReference type="Gene3D" id="3.40.1190.10">
    <property type="entry name" value="Mur-like, catalytic domain"/>
    <property type="match status" value="1"/>
</dbReference>
<keyword evidence="8" id="KW-0963">Cytoplasm</keyword>
<dbReference type="PANTHER" id="PTHR23135:SF4">
    <property type="entry name" value="UDP-N-ACETYLMURAMOYL-L-ALANYL-D-GLUTAMATE--2,6-DIAMINOPIMELATE LIGASE MURE HOMOLOG, CHLOROPLASTIC"/>
    <property type="match status" value="1"/>
</dbReference>
<feature type="binding site" evidence="8">
    <location>
        <position position="462"/>
    </location>
    <ligand>
        <name>meso-2,6-diaminopimelate</name>
        <dbReference type="ChEBI" id="CHEBI:57791"/>
    </ligand>
</feature>
<dbReference type="GO" id="GO:0008360">
    <property type="term" value="P:regulation of cell shape"/>
    <property type="evidence" value="ECO:0007669"/>
    <property type="project" value="UniProtKB-KW"/>
</dbReference>
<feature type="binding site" evidence="8">
    <location>
        <position position="194"/>
    </location>
    <ligand>
        <name>UDP-N-acetyl-alpha-D-muramoyl-L-alanyl-D-glutamate</name>
        <dbReference type="ChEBI" id="CHEBI:83900"/>
    </ligand>
</feature>
<feature type="binding site" evidence="8">
    <location>
        <position position="186"/>
    </location>
    <ligand>
        <name>UDP-N-acetyl-alpha-D-muramoyl-L-alanyl-D-glutamate</name>
        <dbReference type="ChEBI" id="CHEBI:83900"/>
    </ligand>
</feature>
<feature type="domain" description="Mur ligase C-terminal" evidence="11">
    <location>
        <begin position="333"/>
        <end position="460"/>
    </location>
</feature>
<feature type="domain" description="Mur ligase central" evidence="12">
    <location>
        <begin position="112"/>
        <end position="310"/>
    </location>
</feature>
<keyword evidence="8" id="KW-0067">ATP-binding</keyword>
<dbReference type="GO" id="GO:0071555">
    <property type="term" value="P:cell wall organization"/>
    <property type="evidence" value="ECO:0007669"/>
    <property type="project" value="UniProtKB-KW"/>
</dbReference>
<comment type="cofactor">
    <cofactor evidence="8">
        <name>Mg(2+)</name>
        <dbReference type="ChEBI" id="CHEBI:18420"/>
    </cofactor>
</comment>
<protein>
    <recommendedName>
        <fullName evidence="8">UDP-N-acetylmuramoyl-L-alanyl-D-glutamate--2,6-diaminopimelate ligase</fullName>
        <ecNumber evidence="8">6.3.2.13</ecNumber>
    </recommendedName>
    <alternativeName>
        <fullName evidence="8">Meso-A2pm-adding enzyme</fullName>
    </alternativeName>
    <alternativeName>
        <fullName evidence="8">Meso-diaminopimelate-adding enzyme</fullName>
    </alternativeName>
    <alternativeName>
        <fullName evidence="8">UDP-MurNAc-L-Ala-D-Glu:meso-diaminopimelate ligase</fullName>
    </alternativeName>
    <alternativeName>
        <fullName evidence="8">UDP-MurNAc-tripeptide synthetase</fullName>
    </alternativeName>
    <alternativeName>
        <fullName evidence="8">UDP-N-acetylmuramyl-tripeptide synthetase</fullName>
    </alternativeName>
</protein>
<dbReference type="InterPro" id="IPR000713">
    <property type="entry name" value="Mur_ligase_N"/>
</dbReference>
<dbReference type="SUPFAM" id="SSF53623">
    <property type="entry name" value="MurD-like peptide ligases, catalytic domain"/>
    <property type="match status" value="1"/>
</dbReference>
<dbReference type="SUPFAM" id="SSF53244">
    <property type="entry name" value="MurD-like peptide ligases, peptide-binding domain"/>
    <property type="match status" value="1"/>
</dbReference>
<dbReference type="InterPro" id="IPR005761">
    <property type="entry name" value="UDP-N-AcMur-Glu-dNH2Pim_ligase"/>
</dbReference>